<accession>A0A8T0G9V4</accession>
<feature type="compositionally biased region" description="Polar residues" evidence="1">
    <location>
        <begin position="36"/>
        <end position="59"/>
    </location>
</feature>
<protein>
    <submittedName>
        <fullName evidence="3">Uncharacterized protein</fullName>
    </submittedName>
</protein>
<feature type="chain" id="PRO_5035808287" evidence="2">
    <location>
        <begin position="22"/>
        <end position="59"/>
    </location>
</feature>
<reference evidence="3 4" key="1">
    <citation type="submission" date="2020-06" db="EMBL/GenBank/DDBJ databases">
        <title>WGS assembly of Ceratodon purpureus strain R40.</title>
        <authorList>
            <person name="Carey S.B."/>
            <person name="Jenkins J."/>
            <person name="Shu S."/>
            <person name="Lovell J.T."/>
            <person name="Sreedasyam A."/>
            <person name="Maumus F."/>
            <person name="Tiley G.P."/>
            <person name="Fernandez-Pozo N."/>
            <person name="Barry K."/>
            <person name="Chen C."/>
            <person name="Wang M."/>
            <person name="Lipzen A."/>
            <person name="Daum C."/>
            <person name="Saski C.A."/>
            <person name="Payton A.C."/>
            <person name="Mcbreen J.C."/>
            <person name="Conrad R.E."/>
            <person name="Kollar L.M."/>
            <person name="Olsson S."/>
            <person name="Huttunen S."/>
            <person name="Landis J.B."/>
            <person name="Wickett N.J."/>
            <person name="Johnson M.G."/>
            <person name="Rensing S.A."/>
            <person name="Grimwood J."/>
            <person name="Schmutz J."/>
            <person name="Mcdaniel S.F."/>
        </authorList>
    </citation>
    <scope>NUCLEOTIDE SEQUENCE [LARGE SCALE GENOMIC DNA]</scope>
    <source>
        <strain evidence="3 4">R40</strain>
    </source>
</reference>
<feature type="signal peptide" evidence="2">
    <location>
        <begin position="1"/>
        <end position="21"/>
    </location>
</feature>
<proteinExistence type="predicted"/>
<dbReference type="AlphaFoldDB" id="A0A8T0G9V4"/>
<evidence type="ECO:0000313" key="3">
    <source>
        <dbReference type="EMBL" id="KAG0555881.1"/>
    </source>
</evidence>
<name>A0A8T0G9V4_CERPU</name>
<gene>
    <name evidence="3" type="ORF">KC19_11G010300</name>
</gene>
<feature type="region of interest" description="Disordered" evidence="1">
    <location>
        <begin position="24"/>
        <end position="59"/>
    </location>
</feature>
<keyword evidence="4" id="KW-1185">Reference proteome</keyword>
<organism evidence="3 4">
    <name type="scientific">Ceratodon purpureus</name>
    <name type="common">Fire moss</name>
    <name type="synonym">Dicranum purpureum</name>
    <dbReference type="NCBI Taxonomy" id="3225"/>
    <lineage>
        <taxon>Eukaryota</taxon>
        <taxon>Viridiplantae</taxon>
        <taxon>Streptophyta</taxon>
        <taxon>Embryophyta</taxon>
        <taxon>Bryophyta</taxon>
        <taxon>Bryophytina</taxon>
        <taxon>Bryopsida</taxon>
        <taxon>Dicranidae</taxon>
        <taxon>Pseudoditrichales</taxon>
        <taxon>Ditrichaceae</taxon>
        <taxon>Ceratodon</taxon>
    </lineage>
</organism>
<dbReference type="Proteomes" id="UP000822688">
    <property type="component" value="Chromosome 11"/>
</dbReference>
<sequence>MKITESLVLSVLHFLSQIILLQKPSEPQERKKESSIRSSTHVDIQAHHSSSGQTSSTKA</sequence>
<keyword evidence="2" id="KW-0732">Signal</keyword>
<dbReference type="EMBL" id="CM026432">
    <property type="protein sequence ID" value="KAG0555881.1"/>
    <property type="molecule type" value="Genomic_DNA"/>
</dbReference>
<evidence type="ECO:0000256" key="1">
    <source>
        <dbReference type="SAM" id="MobiDB-lite"/>
    </source>
</evidence>
<evidence type="ECO:0000256" key="2">
    <source>
        <dbReference type="SAM" id="SignalP"/>
    </source>
</evidence>
<evidence type="ECO:0000313" key="4">
    <source>
        <dbReference type="Proteomes" id="UP000822688"/>
    </source>
</evidence>
<comment type="caution">
    <text evidence="3">The sequence shown here is derived from an EMBL/GenBank/DDBJ whole genome shotgun (WGS) entry which is preliminary data.</text>
</comment>
<feature type="compositionally biased region" description="Basic and acidic residues" evidence="1">
    <location>
        <begin position="26"/>
        <end position="35"/>
    </location>
</feature>